<protein>
    <submittedName>
        <fullName evidence="6">Uncharacterized protein</fullName>
    </submittedName>
</protein>
<proteinExistence type="evidence at transcript level"/>
<dbReference type="PANTHER" id="PTHR45719:SF11">
    <property type="entry name" value="OS01G0121800 PROTEIN"/>
    <property type="match status" value="1"/>
</dbReference>
<dbReference type="EMBL" id="EF676462">
    <property type="protein sequence ID" value="ABR16364.1"/>
    <property type="molecule type" value="mRNA"/>
</dbReference>
<dbReference type="GO" id="GO:0016020">
    <property type="term" value="C:membrane"/>
    <property type="evidence" value="ECO:0007669"/>
    <property type="project" value="UniProtKB-SubCell"/>
</dbReference>
<dbReference type="InterPro" id="IPR003406">
    <property type="entry name" value="Glyco_trans_14"/>
</dbReference>
<evidence type="ECO:0000256" key="1">
    <source>
        <dbReference type="ARBA" id="ARBA00004606"/>
    </source>
</evidence>
<evidence type="ECO:0000313" key="6">
    <source>
        <dbReference type="EMBL" id="ABR16364.1"/>
    </source>
</evidence>
<keyword evidence="3" id="KW-0808">Transferase</keyword>
<keyword evidence="2" id="KW-0328">Glycosyltransferase</keyword>
<dbReference type="PANTHER" id="PTHR45719">
    <property type="entry name" value="GLYCOSYLTRANSFERASE"/>
    <property type="match status" value="1"/>
</dbReference>
<comment type="subcellular location">
    <subcellularLocation>
        <location evidence="1">Membrane</location>
        <topology evidence="1">Single-pass type II membrane protein</topology>
    </subcellularLocation>
</comment>
<dbReference type="Pfam" id="PF02485">
    <property type="entry name" value="Branch"/>
    <property type="match status" value="1"/>
</dbReference>
<sequence length="423" mass="48300">MRKMQQVSTGIATAERKWLFPLLASILVMLILLLAGTSRFSGHSEAFYRIFSLGSPEFGSRSTVVLKGPGRPPVLAYLISGTRGDGERMKRLLNAVYHPRNQYLLHLDRQAPDGERVKLALYAKSDRVFRVMDNVNVMGKADAVTYMGSTAIASTLHAAAILLRVSTNWDWLITLSALDYPLITQDDLLHVLSYLPRDFNFIDHTSDLGWKEYQRAKPIIIDPGLYLSTKSEIFYSSQRREMPDTYKVFTGSPWVVLSRSFMEYCVLGWDNLPRTVLMYFSNVVLSQEGYFHTVVCNAPEFKNTTVNSDLRYLVWDVPPKPEPHYLELSDFKAIAENGAAFARQFHQDDPVLDKIDRIFLKRRQGRLAPGGWCAEKFSKRKDPCSQWGNINVLKPGPRAKLFEKLILNLIANETFRSNQCRFQ</sequence>
<reference evidence="6" key="1">
    <citation type="submission" date="2007-06" db="EMBL/GenBank/DDBJ databases">
        <title>Full length cDNA sequences from Sitka Spruce (Picea sitchensis).</title>
        <authorList>
            <person name="Ralph S.G."/>
            <person name="Chun H.E."/>
            <person name="Liao N."/>
            <person name="Ali J."/>
            <person name="Reid K."/>
            <person name="Kolosova N."/>
            <person name="Cooper N."/>
            <person name="Cullis C."/>
            <person name="Jancsik S."/>
            <person name="Moore R."/>
            <person name="Mayo M."/>
            <person name="Wagner S."/>
            <person name="Holt R.A."/>
            <person name="Jones S.J.M."/>
            <person name="Marra M.A."/>
            <person name="Ritland C.E."/>
            <person name="Ritland K."/>
            <person name="Bohlmann J."/>
        </authorList>
    </citation>
    <scope>NUCLEOTIDE SEQUENCE</scope>
    <source>
        <tissue evidence="6">Green portion of the leader tissue</tissue>
    </source>
</reference>
<dbReference type="InterPro" id="IPR044610">
    <property type="entry name" value="GLCAT14A/B/C"/>
</dbReference>
<dbReference type="GO" id="GO:0015020">
    <property type="term" value="F:glucuronosyltransferase activity"/>
    <property type="evidence" value="ECO:0007669"/>
    <property type="project" value="InterPro"/>
</dbReference>
<keyword evidence="5" id="KW-0325">Glycoprotein</keyword>
<name>B8LL34_PICSI</name>
<evidence type="ECO:0000256" key="4">
    <source>
        <dbReference type="ARBA" id="ARBA00023136"/>
    </source>
</evidence>
<evidence type="ECO:0000256" key="5">
    <source>
        <dbReference type="ARBA" id="ARBA00023180"/>
    </source>
</evidence>
<evidence type="ECO:0000256" key="2">
    <source>
        <dbReference type="ARBA" id="ARBA00022676"/>
    </source>
</evidence>
<dbReference type="CAZy" id="GT14">
    <property type="family name" value="Glycosyltransferase Family 14"/>
</dbReference>
<dbReference type="AlphaFoldDB" id="B8LL34"/>
<accession>B8LL34</accession>
<organism evidence="6">
    <name type="scientific">Picea sitchensis</name>
    <name type="common">Sitka spruce</name>
    <name type="synonym">Pinus sitchensis</name>
    <dbReference type="NCBI Taxonomy" id="3332"/>
    <lineage>
        <taxon>Eukaryota</taxon>
        <taxon>Viridiplantae</taxon>
        <taxon>Streptophyta</taxon>
        <taxon>Embryophyta</taxon>
        <taxon>Tracheophyta</taxon>
        <taxon>Spermatophyta</taxon>
        <taxon>Pinopsida</taxon>
        <taxon>Pinidae</taxon>
        <taxon>Conifers I</taxon>
        <taxon>Pinales</taxon>
        <taxon>Pinaceae</taxon>
        <taxon>Picea</taxon>
    </lineage>
</organism>
<evidence type="ECO:0000256" key="3">
    <source>
        <dbReference type="ARBA" id="ARBA00022679"/>
    </source>
</evidence>
<dbReference type="OMA" id="MDPCSLW"/>
<keyword evidence="4" id="KW-0472">Membrane</keyword>